<dbReference type="PANTHER" id="PTHR35987:SF2">
    <property type="entry name" value="PROTEIN PLASTID REDOX INSENSITIVE 2, CHLOROPLASTIC"/>
    <property type="match status" value="1"/>
</dbReference>
<keyword evidence="2" id="KW-1185">Reference proteome</keyword>
<dbReference type="EMBL" id="JBJKTR010000005">
    <property type="protein sequence ID" value="KAL3368303.1"/>
    <property type="molecule type" value="Genomic_DNA"/>
</dbReference>
<proteinExistence type="predicted"/>
<evidence type="ECO:0000313" key="2">
    <source>
        <dbReference type="Proteomes" id="UP001627284"/>
    </source>
</evidence>
<sequence>MASAISLVSSSILLSSSSSPSVYLPISNSVNWVSSSSSYTCISTWVSSNRCSSRNPQNLICRAAEYKFPDPIPEFADAETEKFRDHLLKKLPKKDVYGDSVEEIVGICTEEHYWLFHSSIWQIP</sequence>
<dbReference type="PANTHER" id="PTHR35987">
    <property type="entry name" value="PROTEIN PLASTID REDOX INSENSITIVE 2, CHLOROPLASTIC-RELATED"/>
    <property type="match status" value="1"/>
</dbReference>
<accession>A0ABD2UIC2</accession>
<dbReference type="Proteomes" id="UP001627284">
    <property type="component" value="Unassembled WGS sequence"/>
</dbReference>
<dbReference type="InterPro" id="IPR039349">
    <property type="entry name" value="PRIN2"/>
</dbReference>
<evidence type="ECO:0000313" key="1">
    <source>
        <dbReference type="EMBL" id="KAL3368303.1"/>
    </source>
</evidence>
<protein>
    <submittedName>
        <fullName evidence="1">Uncharacterized protein</fullName>
    </submittedName>
</protein>
<reference evidence="1 2" key="1">
    <citation type="submission" date="2024-05" db="EMBL/GenBank/DDBJ databases">
        <title>De novo assembly of an allotetraploid wild potato.</title>
        <authorList>
            <person name="Hosaka A.J."/>
        </authorList>
    </citation>
    <scope>NUCLEOTIDE SEQUENCE [LARGE SCALE GENOMIC DNA]</scope>
    <source>
        <tissue evidence="1">Young leaves</tissue>
    </source>
</reference>
<comment type="caution">
    <text evidence="1">The sequence shown here is derived from an EMBL/GenBank/DDBJ whole genome shotgun (WGS) entry which is preliminary data.</text>
</comment>
<name>A0ABD2UIC2_9SOLN</name>
<organism evidence="1 2">
    <name type="scientific">Solanum stoloniferum</name>
    <dbReference type="NCBI Taxonomy" id="62892"/>
    <lineage>
        <taxon>Eukaryota</taxon>
        <taxon>Viridiplantae</taxon>
        <taxon>Streptophyta</taxon>
        <taxon>Embryophyta</taxon>
        <taxon>Tracheophyta</taxon>
        <taxon>Spermatophyta</taxon>
        <taxon>Magnoliopsida</taxon>
        <taxon>eudicotyledons</taxon>
        <taxon>Gunneridae</taxon>
        <taxon>Pentapetalae</taxon>
        <taxon>asterids</taxon>
        <taxon>lamiids</taxon>
        <taxon>Solanales</taxon>
        <taxon>Solanaceae</taxon>
        <taxon>Solanoideae</taxon>
        <taxon>Solaneae</taxon>
        <taxon>Solanum</taxon>
    </lineage>
</organism>
<dbReference type="AlphaFoldDB" id="A0ABD2UIC2"/>
<gene>
    <name evidence="1" type="ORF">AABB24_009271</name>
</gene>